<dbReference type="OrthoDB" id="5595695at2759"/>
<dbReference type="InterPro" id="IPR032466">
    <property type="entry name" value="Metal_Hydrolase"/>
</dbReference>
<dbReference type="Gene3D" id="3.20.20.140">
    <property type="entry name" value="Metal-dependent hydrolases"/>
    <property type="match status" value="1"/>
</dbReference>
<keyword evidence="4" id="KW-1185">Reference proteome</keyword>
<comment type="caution">
    <text evidence="3">The sequence shown here is derived from an EMBL/GenBank/DDBJ whole genome shotgun (WGS) entry which is preliminary data.</text>
</comment>
<dbReference type="Proteomes" id="UP000319160">
    <property type="component" value="Unassembled WGS sequence"/>
</dbReference>
<dbReference type="PANTHER" id="PTHR43135:SF3">
    <property type="entry name" value="ALPHA-D-RIBOSE 1-METHYLPHOSPHONATE 5-TRIPHOSPHATE DIPHOSPHATASE"/>
    <property type="match status" value="1"/>
</dbReference>
<dbReference type="Gene3D" id="2.60.40.1190">
    <property type="match status" value="1"/>
</dbReference>
<reference evidence="4" key="1">
    <citation type="submission" date="2019-06" db="EMBL/GenBank/DDBJ databases">
        <title>Draft genome sequence of the griseofulvin-producing fungus Xylaria cubensis strain G536.</title>
        <authorList>
            <person name="Mead M.E."/>
            <person name="Raja H.A."/>
            <person name="Steenwyk J.L."/>
            <person name="Knowles S.L."/>
            <person name="Oberlies N.H."/>
            <person name="Rokas A."/>
        </authorList>
    </citation>
    <scope>NUCLEOTIDE SEQUENCE [LARGE SCALE GENOMIC DNA]</scope>
    <source>
        <strain evidence="4">G536</strain>
    </source>
</reference>
<gene>
    <name evidence="3" type="ORF">FHL15_004531</name>
</gene>
<feature type="chain" id="PRO_5021941872" description="Amidohydrolase-related domain-containing protein" evidence="1">
    <location>
        <begin position="21"/>
        <end position="940"/>
    </location>
</feature>
<dbReference type="InterPro" id="IPR057744">
    <property type="entry name" value="OTAase-like"/>
</dbReference>
<dbReference type="SUPFAM" id="SSF51338">
    <property type="entry name" value="Composite domain of metallo-dependent hydrolases"/>
    <property type="match status" value="1"/>
</dbReference>
<dbReference type="SUPFAM" id="SSF51735">
    <property type="entry name" value="NAD(P)-binding Rossmann-fold domains"/>
    <property type="match status" value="1"/>
</dbReference>
<proteinExistence type="predicted"/>
<sequence length="940" mass="104554">MNRWTSLLLLLGACASGVQCTSPHVPSLKVPSCDKGRGSVQYDKSVPNGEGKFPLTKVDVCYTTTDIKITFTALEEVNYFYNENYTTNDPIYEYEVMEAFIYHGTNDPRSYFEFEVNPNNVTWQAFIYNPSKVRAAGAPYDGGLLSQPLADGLVASTALDRKAGTWVSNASLPLGLFNVDDGQAKGTQWRMNFFRIVVSPSTFPTQQLGAWSPTNMSNFHMSPFFGHHTELVLSNRIRIRWISILVNLLITTYLDYLLRMAKTQSLLTIHTSSLFDSRKKRFASNISIDVDTSTGLITRTYERSQSLPQHDVSSSNTVDLRGLTVLPGFVDAHTHVFLHGYDETPSLNQMRDESLVERVVRATNHAKDALMAGFTTYRDLGTEGLRDADVHFRDTINRGIIPGPRMFVATECIASSSGYEIRHENRIPGIGNDIHRISDPADGVYGVRAAVRRRIGAGADIVKFYADYEKRRLRFPAQTWPGAKRIQFPPSDKVFLGGENPVFLLFTQEEMDAMVAEAKVSRAPIAAHAESPEAVIMAAKAGVTTIEHGGIPDDKALDAMKENDTIFVPTLAVYDQELRRETSFSQSGVHEFQQILAHTKAAYDKGVKLACGGDTGAFAHGENMRELELMLEAGIPLLGILQAATLHGWESCGADLCGRRFGSVEEGYAADIVALDGDLLQDLGALRRVKFVMKDGQVYKVPQIWITPTFESATMDIIITGATGFIGSAVVRRAIETDIVRHAFVLTRRSLPDDVSRHSKITVIQHNDFCTYPLGLLERLAGCEACIWCLGRHGNQFPDKRTARIVSVDYPTAAATAFMIHLAPWLRYGGRFRFVFVSRRFAEWDDNKPLLFDRDTRRMKGAAEKRLLALATVSRGRLNVSILRGCGIMATRGGWLKSKFAKMMKYIAVDDFAYELILLSAGISSPEIVEARELLQYVNH</sequence>
<dbReference type="Pfam" id="PF01979">
    <property type="entry name" value="Amidohydro_1"/>
    <property type="match status" value="1"/>
</dbReference>
<dbReference type="STRING" id="2512241.A0A553I305"/>
<dbReference type="InterPro" id="IPR011059">
    <property type="entry name" value="Metal-dep_hydrolase_composite"/>
</dbReference>
<dbReference type="InterPro" id="IPR006680">
    <property type="entry name" value="Amidohydro-rel"/>
</dbReference>
<dbReference type="Gene3D" id="2.30.40.10">
    <property type="entry name" value="Urease, subunit C, domain 1"/>
    <property type="match status" value="1"/>
</dbReference>
<dbReference type="CDD" id="cd09620">
    <property type="entry name" value="CBM9_like_3"/>
    <property type="match status" value="1"/>
</dbReference>
<evidence type="ECO:0000256" key="1">
    <source>
        <dbReference type="SAM" id="SignalP"/>
    </source>
</evidence>
<dbReference type="InterPro" id="IPR036291">
    <property type="entry name" value="NAD(P)-bd_dom_sf"/>
</dbReference>
<keyword evidence="1" id="KW-0732">Signal</keyword>
<dbReference type="InterPro" id="IPR051781">
    <property type="entry name" value="Metallo-dep_Hydrolase"/>
</dbReference>
<dbReference type="AlphaFoldDB" id="A0A553I305"/>
<evidence type="ECO:0000313" key="3">
    <source>
        <dbReference type="EMBL" id="TRX94579.1"/>
    </source>
</evidence>
<dbReference type="SUPFAM" id="SSF49344">
    <property type="entry name" value="CBD9-like"/>
    <property type="match status" value="1"/>
</dbReference>
<dbReference type="EMBL" id="VFLP01000021">
    <property type="protein sequence ID" value="TRX94579.1"/>
    <property type="molecule type" value="Genomic_DNA"/>
</dbReference>
<dbReference type="PANTHER" id="PTHR43135">
    <property type="entry name" value="ALPHA-D-RIBOSE 1-METHYLPHOSPHONATE 5-TRIPHOSPHATE DIPHOSPHATASE"/>
    <property type="match status" value="1"/>
</dbReference>
<dbReference type="Gene3D" id="3.40.50.720">
    <property type="entry name" value="NAD(P)-binding Rossmann-like Domain"/>
    <property type="match status" value="1"/>
</dbReference>
<accession>A0A553I305</accession>
<evidence type="ECO:0000313" key="4">
    <source>
        <dbReference type="Proteomes" id="UP000319160"/>
    </source>
</evidence>
<feature type="domain" description="Amidohydrolase-related" evidence="2">
    <location>
        <begin position="324"/>
        <end position="698"/>
    </location>
</feature>
<dbReference type="CDD" id="cd01299">
    <property type="entry name" value="Met_dep_hydrolase_A"/>
    <property type="match status" value="1"/>
</dbReference>
<dbReference type="SUPFAM" id="SSF51556">
    <property type="entry name" value="Metallo-dependent hydrolases"/>
    <property type="match status" value="1"/>
</dbReference>
<feature type="signal peptide" evidence="1">
    <location>
        <begin position="1"/>
        <end position="20"/>
    </location>
</feature>
<evidence type="ECO:0000259" key="2">
    <source>
        <dbReference type="Pfam" id="PF01979"/>
    </source>
</evidence>
<dbReference type="GO" id="GO:0016810">
    <property type="term" value="F:hydrolase activity, acting on carbon-nitrogen (but not peptide) bonds"/>
    <property type="evidence" value="ECO:0007669"/>
    <property type="project" value="InterPro"/>
</dbReference>
<protein>
    <recommendedName>
        <fullName evidence="2">Amidohydrolase-related domain-containing protein</fullName>
    </recommendedName>
</protein>
<name>A0A553I305_9PEZI</name>
<organism evidence="3 4">
    <name type="scientific">Xylaria flabelliformis</name>
    <dbReference type="NCBI Taxonomy" id="2512241"/>
    <lineage>
        <taxon>Eukaryota</taxon>
        <taxon>Fungi</taxon>
        <taxon>Dikarya</taxon>
        <taxon>Ascomycota</taxon>
        <taxon>Pezizomycotina</taxon>
        <taxon>Sordariomycetes</taxon>
        <taxon>Xylariomycetidae</taxon>
        <taxon>Xylariales</taxon>
        <taxon>Xylariaceae</taxon>
        <taxon>Xylaria</taxon>
    </lineage>
</organism>